<dbReference type="Pfam" id="PF05653">
    <property type="entry name" value="Mg_trans_NIPA"/>
    <property type="match status" value="1"/>
</dbReference>
<keyword evidence="5 6" id="KW-0472">Membrane</keyword>
<dbReference type="Proteomes" id="UP000053620">
    <property type="component" value="Unassembled WGS sequence"/>
</dbReference>
<dbReference type="GO" id="GO:0015095">
    <property type="term" value="F:magnesium ion transmembrane transporter activity"/>
    <property type="evidence" value="ECO:0007669"/>
    <property type="project" value="InterPro"/>
</dbReference>
<proteinExistence type="inferred from homology"/>
<reference evidence="7 8" key="1">
    <citation type="submission" date="2014-04" db="EMBL/GenBank/DDBJ databases">
        <title>Genome evolution of avian class.</title>
        <authorList>
            <person name="Zhang G."/>
            <person name="Li C."/>
        </authorList>
    </citation>
    <scope>NUCLEOTIDE SEQUENCE [LARGE SCALE GENOMIC DNA]</scope>
    <source>
        <strain evidence="7">BGI_N321</strain>
    </source>
</reference>
<comment type="similarity">
    <text evidence="2">Belongs to the NIPA family.</text>
</comment>
<evidence type="ECO:0000256" key="5">
    <source>
        <dbReference type="ARBA" id="ARBA00023136"/>
    </source>
</evidence>
<evidence type="ECO:0000256" key="3">
    <source>
        <dbReference type="ARBA" id="ARBA00022692"/>
    </source>
</evidence>
<gene>
    <name evidence="7" type="ORF">N321_12458</name>
</gene>
<dbReference type="EMBL" id="KL358108">
    <property type="protein sequence ID" value="KFZ63513.1"/>
    <property type="molecule type" value="Genomic_DNA"/>
</dbReference>
<comment type="subcellular location">
    <subcellularLocation>
        <location evidence="1">Membrane</location>
        <topology evidence="1">Multi-pass membrane protein</topology>
    </subcellularLocation>
</comment>
<name>A0A094KWH7_ANTCR</name>
<evidence type="ECO:0000256" key="2">
    <source>
        <dbReference type="ARBA" id="ARBA00007230"/>
    </source>
</evidence>
<evidence type="ECO:0000256" key="4">
    <source>
        <dbReference type="ARBA" id="ARBA00022989"/>
    </source>
</evidence>
<keyword evidence="3 6" id="KW-0812">Transmembrane</keyword>
<keyword evidence="8" id="KW-1185">Reference proteome</keyword>
<protein>
    <submittedName>
        <fullName evidence="7">Magnesium transporter NIPA3</fullName>
    </submittedName>
</protein>
<evidence type="ECO:0000313" key="7">
    <source>
        <dbReference type="EMBL" id="KFZ63513.1"/>
    </source>
</evidence>
<dbReference type="GO" id="GO:0016020">
    <property type="term" value="C:membrane"/>
    <property type="evidence" value="ECO:0007669"/>
    <property type="project" value="UniProtKB-SubCell"/>
</dbReference>
<evidence type="ECO:0000256" key="6">
    <source>
        <dbReference type="SAM" id="Phobius"/>
    </source>
</evidence>
<dbReference type="InterPro" id="IPR008521">
    <property type="entry name" value="Mg_trans_NIPA"/>
</dbReference>
<evidence type="ECO:0000313" key="8">
    <source>
        <dbReference type="Proteomes" id="UP000053620"/>
    </source>
</evidence>
<sequence length="91" mass="9565">GAVLSFACHDSCQAWCQIINVSESHSSFLASINGTINEMNQSISTPSGSKHRLYIGLALAIGSSIFIGSSFILKKKGLLKLGDKGVPRAGK</sequence>
<organism evidence="7 8">
    <name type="scientific">Antrostomus carolinensis</name>
    <name type="common">Chuck-will's-widow</name>
    <name type="synonym">Caprimulgus carolinensis</name>
    <dbReference type="NCBI Taxonomy" id="279965"/>
    <lineage>
        <taxon>Eukaryota</taxon>
        <taxon>Metazoa</taxon>
        <taxon>Chordata</taxon>
        <taxon>Craniata</taxon>
        <taxon>Vertebrata</taxon>
        <taxon>Euteleostomi</taxon>
        <taxon>Archelosauria</taxon>
        <taxon>Archosauria</taxon>
        <taxon>Dinosauria</taxon>
        <taxon>Saurischia</taxon>
        <taxon>Theropoda</taxon>
        <taxon>Coelurosauria</taxon>
        <taxon>Aves</taxon>
        <taxon>Neognathae</taxon>
        <taxon>Neoaves</taxon>
        <taxon>Strisores</taxon>
        <taxon>Caprimulgiformes</taxon>
        <taxon>Caprimulgidae</taxon>
        <taxon>Antrostomus</taxon>
    </lineage>
</organism>
<feature type="non-terminal residue" evidence="7">
    <location>
        <position position="1"/>
    </location>
</feature>
<evidence type="ECO:0000256" key="1">
    <source>
        <dbReference type="ARBA" id="ARBA00004141"/>
    </source>
</evidence>
<accession>A0A094KWH7</accession>
<feature type="non-terminal residue" evidence="7">
    <location>
        <position position="91"/>
    </location>
</feature>
<feature type="transmembrane region" description="Helical" evidence="6">
    <location>
        <begin position="53"/>
        <end position="73"/>
    </location>
</feature>
<keyword evidence="4 6" id="KW-1133">Transmembrane helix</keyword>
<dbReference type="AlphaFoldDB" id="A0A094KWH7"/>